<dbReference type="PROSITE" id="PS51999">
    <property type="entry name" value="ZF_GRF"/>
    <property type="match status" value="1"/>
</dbReference>
<dbReference type="Pfam" id="PF05922">
    <property type="entry name" value="Inhibitor_I9"/>
    <property type="match status" value="1"/>
</dbReference>
<dbReference type="InterPro" id="IPR015500">
    <property type="entry name" value="Peptidase_S8_subtilisin-rel"/>
</dbReference>
<feature type="region of interest" description="Disordered" evidence="11">
    <location>
        <begin position="187"/>
        <end position="206"/>
    </location>
</feature>
<evidence type="ECO:0000256" key="7">
    <source>
        <dbReference type="ARBA" id="ARBA00022825"/>
    </source>
</evidence>
<dbReference type="InterPro" id="IPR012337">
    <property type="entry name" value="RNaseH-like_sf"/>
</dbReference>
<evidence type="ECO:0000256" key="2">
    <source>
        <dbReference type="ARBA" id="ARBA00022670"/>
    </source>
</evidence>
<dbReference type="InterPro" id="IPR045051">
    <property type="entry name" value="SBT"/>
</dbReference>
<evidence type="ECO:0000256" key="10">
    <source>
        <dbReference type="PROSITE-ProRule" id="PRU01343"/>
    </source>
</evidence>
<evidence type="ECO:0000256" key="3">
    <source>
        <dbReference type="ARBA" id="ARBA00022723"/>
    </source>
</evidence>
<dbReference type="InterPro" id="IPR036852">
    <property type="entry name" value="Peptidase_S8/S53_dom_sf"/>
</dbReference>
<dbReference type="InterPro" id="IPR000209">
    <property type="entry name" value="Peptidase_S8/S53_dom"/>
</dbReference>
<dbReference type="Gene3D" id="3.40.50.200">
    <property type="entry name" value="Peptidase S8/S53 domain"/>
    <property type="match status" value="1"/>
</dbReference>
<feature type="active site" description="Charge relay system" evidence="9">
    <location>
        <position position="206"/>
    </location>
</feature>
<evidence type="ECO:0000313" key="13">
    <source>
        <dbReference type="EMBL" id="KAH0784498.1"/>
    </source>
</evidence>
<dbReference type="CDD" id="cd06133">
    <property type="entry name" value="ERI-1_3'hExo_like"/>
    <property type="match status" value="1"/>
</dbReference>
<dbReference type="PANTHER" id="PTHR10795">
    <property type="entry name" value="PROPROTEIN CONVERTASE SUBTILISIN/KEXIN"/>
    <property type="match status" value="1"/>
</dbReference>
<comment type="caution">
    <text evidence="13">The sequence shown here is derived from an EMBL/GenBank/DDBJ whole genome shotgun (WGS) entry which is preliminary data.</text>
</comment>
<dbReference type="PRINTS" id="PR00723">
    <property type="entry name" value="SUBTILISIN"/>
</dbReference>
<dbReference type="Gene3D" id="3.30.420.10">
    <property type="entry name" value="Ribonuclease H-like superfamily/Ribonuclease H"/>
    <property type="match status" value="1"/>
</dbReference>
<feature type="domain" description="GRF-type" evidence="12">
    <location>
        <begin position="1120"/>
        <end position="1164"/>
    </location>
</feature>
<keyword evidence="4" id="KW-0732">Signal</keyword>
<dbReference type="PROSITE" id="PS51892">
    <property type="entry name" value="SUBTILASE"/>
    <property type="match status" value="1"/>
</dbReference>
<accession>A0ABQ7WWU0</accession>
<evidence type="ECO:0000256" key="9">
    <source>
        <dbReference type="PROSITE-ProRule" id="PRU01240"/>
    </source>
</evidence>
<evidence type="ECO:0000256" key="4">
    <source>
        <dbReference type="ARBA" id="ARBA00022729"/>
    </source>
</evidence>
<dbReference type="InterPro" id="IPR013520">
    <property type="entry name" value="Ribonucl_H"/>
</dbReference>
<feature type="active site" description="Charge relay system" evidence="9">
    <location>
        <position position="130"/>
    </location>
</feature>
<dbReference type="Pfam" id="PF00929">
    <property type="entry name" value="RNase_T"/>
    <property type="match status" value="1"/>
</dbReference>
<protein>
    <recommendedName>
        <fullName evidence="12">GRF-type domain-containing protein</fullName>
    </recommendedName>
</protein>
<dbReference type="Pfam" id="PF00082">
    <property type="entry name" value="Peptidase_S8"/>
    <property type="match status" value="1"/>
</dbReference>
<dbReference type="InterPro" id="IPR010666">
    <property type="entry name" value="Znf_GRF"/>
</dbReference>
<feature type="active site" description="Charge relay system" evidence="9">
    <location>
        <position position="536"/>
    </location>
</feature>
<keyword evidence="5 10" id="KW-0863">Zinc-finger</keyword>
<evidence type="ECO:0000256" key="11">
    <source>
        <dbReference type="SAM" id="MobiDB-lite"/>
    </source>
</evidence>
<keyword evidence="14" id="KW-1185">Reference proteome</keyword>
<dbReference type="CDD" id="cd04852">
    <property type="entry name" value="Peptidases_S8_3"/>
    <property type="match status" value="1"/>
</dbReference>
<dbReference type="Proteomes" id="UP000826656">
    <property type="component" value="Unassembled WGS sequence"/>
</dbReference>
<dbReference type="InterPro" id="IPR010259">
    <property type="entry name" value="S8pro/Inhibitor_I9"/>
</dbReference>
<evidence type="ECO:0000256" key="1">
    <source>
        <dbReference type="ARBA" id="ARBA00011073"/>
    </source>
</evidence>
<dbReference type="Gene3D" id="3.50.30.30">
    <property type="match status" value="1"/>
</dbReference>
<feature type="compositionally biased region" description="Polar residues" evidence="11">
    <location>
        <begin position="187"/>
        <end position="197"/>
    </location>
</feature>
<dbReference type="SUPFAM" id="SSF52743">
    <property type="entry name" value="Subtilisin-like"/>
    <property type="match status" value="1"/>
</dbReference>
<organism evidence="13 14">
    <name type="scientific">Solanum tuberosum</name>
    <name type="common">Potato</name>
    <dbReference type="NCBI Taxonomy" id="4113"/>
    <lineage>
        <taxon>Eukaryota</taxon>
        <taxon>Viridiplantae</taxon>
        <taxon>Streptophyta</taxon>
        <taxon>Embryophyta</taxon>
        <taxon>Tracheophyta</taxon>
        <taxon>Spermatophyta</taxon>
        <taxon>Magnoliopsida</taxon>
        <taxon>eudicotyledons</taxon>
        <taxon>Gunneridae</taxon>
        <taxon>Pentapetalae</taxon>
        <taxon>asterids</taxon>
        <taxon>lamiids</taxon>
        <taxon>Solanales</taxon>
        <taxon>Solanaceae</taxon>
        <taxon>Solanoideae</taxon>
        <taxon>Solaneae</taxon>
        <taxon>Solanum</taxon>
    </lineage>
</organism>
<dbReference type="Pfam" id="PF17766">
    <property type="entry name" value="fn3_6"/>
    <property type="match status" value="1"/>
</dbReference>
<keyword evidence="2 9" id="KW-0645">Protease</keyword>
<reference evidence="13 14" key="1">
    <citation type="journal article" date="2021" name="bioRxiv">
        <title>Chromosome-scale and haplotype-resolved genome assembly of a tetraploid potato cultivar.</title>
        <authorList>
            <person name="Sun H."/>
            <person name="Jiao W.-B."/>
            <person name="Krause K."/>
            <person name="Campoy J.A."/>
            <person name="Goel M."/>
            <person name="Folz-Donahue K."/>
            <person name="Kukat C."/>
            <person name="Huettel B."/>
            <person name="Schneeberger K."/>
        </authorList>
    </citation>
    <scope>NUCLEOTIDE SEQUENCE [LARGE SCALE GENOMIC DNA]</scope>
    <source>
        <strain evidence="13">SolTubOtavaFocal</strain>
        <tissue evidence="13">Leaves</tissue>
    </source>
</reference>
<dbReference type="InterPro" id="IPR034197">
    <property type="entry name" value="Peptidases_S8_3"/>
</dbReference>
<dbReference type="PROSITE" id="PS00138">
    <property type="entry name" value="SUBTILASE_SER"/>
    <property type="match status" value="1"/>
</dbReference>
<dbReference type="Gene3D" id="3.30.70.80">
    <property type="entry name" value="Peptidase S8 propeptide/proteinase inhibitor I9"/>
    <property type="match status" value="1"/>
</dbReference>
<dbReference type="InterPro" id="IPR037045">
    <property type="entry name" value="S8pro/Inhibitor_I9_sf"/>
</dbReference>
<keyword evidence="8" id="KW-0862">Zinc</keyword>
<dbReference type="InterPro" id="IPR036397">
    <property type="entry name" value="RNaseH_sf"/>
</dbReference>
<evidence type="ECO:0000256" key="5">
    <source>
        <dbReference type="ARBA" id="ARBA00022771"/>
    </source>
</evidence>
<evidence type="ECO:0000313" key="14">
    <source>
        <dbReference type="Proteomes" id="UP000826656"/>
    </source>
</evidence>
<keyword evidence="6 9" id="KW-0378">Hydrolase</keyword>
<dbReference type="Gene3D" id="2.60.40.2310">
    <property type="match status" value="1"/>
</dbReference>
<keyword evidence="7 9" id="KW-0720">Serine protease</keyword>
<dbReference type="InterPro" id="IPR047201">
    <property type="entry name" value="ERI-1_3'hExo-like"/>
</dbReference>
<proteinExistence type="inferred from homology"/>
<evidence type="ECO:0000256" key="6">
    <source>
        <dbReference type="ARBA" id="ARBA00022801"/>
    </source>
</evidence>
<name>A0ABQ7WWU0_SOLTU</name>
<comment type="similarity">
    <text evidence="1 9">Belongs to the peptidase S8 family.</text>
</comment>
<sequence length="1164" mass="129096">MISSCIASNDQTPKPYIVYMGSPLNYSGDSVEISELTHLQMLSSIIPSEESERISVKHSFHHAYRGFCALLTKQEATLLSGYEEVVSVFPDPILELHTTRSWDFLGSYYSTNNYNYHASSNYDVIIGVIDTGIWPESPSFDDQHIGEVPTRWKGVCMEGFDFHKSNCNRKLIGARFYDIEDQDSNITKLPKNTTKPNGTPRDRVGHGTHTASIAAGAFVPNATYYGLASGIARGGSPSSRIATYKACSEGYCQGSAILKAIDDAIKDGVDIISISIGRSFVFQTDFKDDPIAIGAFHAAERGIGVVCSSGNEGPDPYTVTNSAPWIFTVAASTIDRKFQSNVALGNNVTLKGTGISFYTSGHAKTYPLAFGENVHFHPSLTSQARNCMPGSLDAKKVAGKIIVCMNDGWSISRLIKKLVVQDANAKGVILIDEQEKSSPFDSGNFPFAEFGKIAGAKILQYINSSQNPHATIFPANEIRRFKPAPVVADFSSRGPATLTENILKPDITAPGVGILSAMIPNTEKGSSLFGITSGTSMACPHVSGAMAFIKSIHPTWTFPMIKSAIMTTATISNNLRKPLTNTSNLDASPHEIGAGELNPIKALNPGLIFETTMIDYYNFLCYYGYKEKELRLIVSKKNNFNCPRNSTSTSKKELISHMNYPSISIEKLDQNYGVSRVKRVAMNVGSPNATYTSSIIGPPGLIVRVSPRKIEFVKEIKKISFEVSFDGKKASKGYNFGFIIWSDGFHKVKMEIMIAVEHKDTMHTNCEASVRCLPSASYPHNLHYSRTAVKVLPEPSDGTYIHPGGDSLDCTLTGEPIESSKESPSHTVYQHGFGLWSAFYPNSNMHLRSVNAIESQPYPYSVDNHYHYSLLNMFPQNYQCDYRFQDFQYFVVIDFEATCDKEKNPHPQEIIEFPSVIVSSTTGQLEACFQTYVRPTCNQQLSDFCKDLTGIQQIQVDRGVTLSEALLRHDKWLEKKGIKNTNFAVVTWSSWDCRVMLESECRYKKIRKPPYFNRWINLKVPFGEVFGGARCNLKDAVQMAGLAWQGRAHCGLDDAKNTARLLAFLMHKGFRFSITDSLMYQSNDEPLSWKLPPDHPSFPSYQPQKMRDVPSPVLQNQPYCFCGARSSKGIFRKPGPKQGNLFFGCGNWTAARGACCQYFEWALS</sequence>
<evidence type="ECO:0000259" key="12">
    <source>
        <dbReference type="PROSITE" id="PS51999"/>
    </source>
</evidence>
<evidence type="ECO:0000256" key="8">
    <source>
        <dbReference type="ARBA" id="ARBA00022833"/>
    </source>
</evidence>
<dbReference type="SMART" id="SM00479">
    <property type="entry name" value="EXOIII"/>
    <property type="match status" value="1"/>
</dbReference>
<dbReference type="CDD" id="cd02120">
    <property type="entry name" value="PA_subtilisin_like"/>
    <property type="match status" value="1"/>
</dbReference>
<keyword evidence="3" id="KW-0479">Metal-binding</keyword>
<dbReference type="InterPro" id="IPR023828">
    <property type="entry name" value="Peptidase_S8_Ser-AS"/>
</dbReference>
<dbReference type="SUPFAM" id="SSF53098">
    <property type="entry name" value="Ribonuclease H-like"/>
    <property type="match status" value="1"/>
</dbReference>
<gene>
    <name evidence="13" type="ORF">KY290_004096</name>
</gene>
<dbReference type="InterPro" id="IPR041469">
    <property type="entry name" value="Subtilisin-like_FN3"/>
</dbReference>
<dbReference type="EMBL" id="JAIVGD010000001">
    <property type="protein sequence ID" value="KAH0784498.1"/>
    <property type="molecule type" value="Genomic_DNA"/>
</dbReference>